<sequence length="383" mass="41899">MTNTANHSDTVKSSAPKVHLFNPANDEALAGNNRWHTPSRHALQYQHDCELLPIWWADDGDYIIAPHHTDAEIEATSRKANVKVNRYHPGTPAYPEPWGWSLDAKRQFQEAGMPDDCLPADQYISWLRELSHRRLAIDVNSALTKRSGISAPNHPRIYTDTSALDVRGGDSCLLKRPWSSSGRGIFPTSTLTDDELKRLANGIIRRQGSVIVEDVLPKVADMSALFHSDGTAIRHRAWSLFQTTSDGRYVGSIVAPQTGITSSLQTSGITYGDKTIDLACLAGLLADIFTDIVSVHYRGWIGVDMLAYRSGDALLLAPCIEVNLRMTMGVVATLLASRRAVSDTCTLLRTLPPEVATGDGCLRLAGRDHGFSTVLEPHSGLPA</sequence>
<comment type="caution">
    <text evidence="1">The sequence shown here is derived from an EMBL/GenBank/DDBJ whole genome shotgun (WGS) entry which is preliminary data.</text>
</comment>
<dbReference type="SUPFAM" id="SSF56059">
    <property type="entry name" value="Glutathione synthetase ATP-binding domain-like"/>
    <property type="match status" value="1"/>
</dbReference>
<dbReference type="InterPro" id="IPR011761">
    <property type="entry name" value="ATP-grasp"/>
</dbReference>
<dbReference type="PROSITE" id="PS50975">
    <property type="entry name" value="ATP_GRASP"/>
    <property type="match status" value="1"/>
</dbReference>
<evidence type="ECO:0000313" key="2">
    <source>
        <dbReference type="Proteomes" id="UP000711407"/>
    </source>
</evidence>
<gene>
    <name evidence="1" type="ORF">K8V47_01030</name>
</gene>
<dbReference type="EMBL" id="DYXT01000008">
    <property type="protein sequence ID" value="HJE38337.1"/>
    <property type="molecule type" value="Genomic_DNA"/>
</dbReference>
<accession>A0A4Q0U6X1</accession>
<dbReference type="GO" id="GO:0005524">
    <property type="term" value="F:ATP binding"/>
    <property type="evidence" value="ECO:0007669"/>
    <property type="project" value="UniProtKB-UniRule"/>
</dbReference>
<name>A0A4Q0U6X1_9BACT</name>
<organism evidence="1 2">
    <name type="scientific">Candidatus Amulumruptor caecigallinarius</name>
    <dbReference type="NCBI Taxonomy" id="2109911"/>
    <lineage>
        <taxon>Bacteria</taxon>
        <taxon>Pseudomonadati</taxon>
        <taxon>Bacteroidota</taxon>
        <taxon>Bacteroidia</taxon>
        <taxon>Bacteroidales</taxon>
        <taxon>Muribaculaceae</taxon>
        <taxon>Candidatus Amulumruptor</taxon>
    </lineage>
</organism>
<dbReference type="Proteomes" id="UP000711407">
    <property type="component" value="Unassembled WGS sequence"/>
</dbReference>
<dbReference type="GO" id="GO:0046872">
    <property type="term" value="F:metal ion binding"/>
    <property type="evidence" value="ECO:0007669"/>
    <property type="project" value="InterPro"/>
</dbReference>
<reference evidence="1" key="1">
    <citation type="journal article" date="2021" name="PeerJ">
        <title>Extensive microbial diversity within the chicken gut microbiome revealed by metagenomics and culture.</title>
        <authorList>
            <person name="Gilroy R."/>
            <person name="Ravi A."/>
            <person name="Getino M."/>
            <person name="Pursley I."/>
            <person name="Horton D.L."/>
            <person name="Alikhan N.F."/>
            <person name="Baker D."/>
            <person name="Gharbi K."/>
            <person name="Hall N."/>
            <person name="Watson M."/>
            <person name="Adriaenssens E.M."/>
            <person name="Foster-Nyarko E."/>
            <person name="Jarju S."/>
            <person name="Secka A."/>
            <person name="Antonio M."/>
            <person name="Oren A."/>
            <person name="Chaudhuri R.R."/>
            <person name="La Ragione R."/>
            <person name="Hildebrand F."/>
            <person name="Pallen M.J."/>
        </authorList>
    </citation>
    <scope>NUCLEOTIDE SEQUENCE</scope>
    <source>
        <strain evidence="1">4100</strain>
    </source>
</reference>
<reference evidence="1" key="2">
    <citation type="submission" date="2021-09" db="EMBL/GenBank/DDBJ databases">
        <authorList>
            <person name="Gilroy R."/>
        </authorList>
    </citation>
    <scope>NUCLEOTIDE SEQUENCE</scope>
    <source>
        <strain evidence="1">4100</strain>
    </source>
</reference>
<evidence type="ECO:0000313" key="1">
    <source>
        <dbReference type="EMBL" id="HJE38337.1"/>
    </source>
</evidence>
<dbReference type="AlphaFoldDB" id="A0A4Q0U6X1"/>
<protein>
    <submittedName>
        <fullName evidence="1">Uncharacterized protein</fullName>
    </submittedName>
</protein>
<proteinExistence type="predicted"/>